<dbReference type="PROSITE" id="PS50267">
    <property type="entry name" value="NA_NEUROTRAN_SYMP_3"/>
    <property type="match status" value="1"/>
</dbReference>
<dbReference type="PANTHER" id="PTHR11616">
    <property type="entry name" value="SODIUM/CHLORIDE DEPENDENT TRANSPORTER"/>
    <property type="match status" value="1"/>
</dbReference>
<evidence type="ECO:0000313" key="9">
    <source>
        <dbReference type="EMBL" id="NXN10159.1"/>
    </source>
</evidence>
<dbReference type="PRINTS" id="PR00176">
    <property type="entry name" value="NANEUSMPORT"/>
</dbReference>
<evidence type="ECO:0000256" key="6">
    <source>
        <dbReference type="PIRSR" id="PIRSR600175-1"/>
    </source>
</evidence>
<comment type="subcellular location">
    <subcellularLocation>
        <location evidence="1">Membrane</location>
        <topology evidence="1">Multi-pass membrane protein</topology>
    </subcellularLocation>
</comment>
<proteinExistence type="predicted"/>
<dbReference type="InterPro" id="IPR037272">
    <property type="entry name" value="SNS_sf"/>
</dbReference>
<dbReference type="OrthoDB" id="6581954at2759"/>
<keyword evidence="2" id="KW-0813">Transport</keyword>
<dbReference type="SUPFAM" id="SSF161070">
    <property type="entry name" value="SNF-like"/>
    <property type="match status" value="1"/>
</dbReference>
<comment type="caution">
    <text evidence="9">The sequence shown here is derived from an EMBL/GenBank/DDBJ whole genome shotgun (WGS) entry which is preliminary data.</text>
</comment>
<evidence type="ECO:0000256" key="1">
    <source>
        <dbReference type="ARBA" id="ARBA00004141"/>
    </source>
</evidence>
<keyword evidence="5 8" id="KW-0472">Membrane</keyword>
<evidence type="ECO:0000256" key="8">
    <source>
        <dbReference type="SAM" id="Phobius"/>
    </source>
</evidence>
<keyword evidence="4 8" id="KW-1133">Transmembrane helix</keyword>
<keyword evidence="6" id="KW-0915">Sodium</keyword>
<keyword evidence="3 8" id="KW-0812">Transmembrane</keyword>
<organism evidence="9 10">
    <name type="scientific">Indicator maculatus</name>
    <name type="common">spotted honeyguide</name>
    <dbReference type="NCBI Taxonomy" id="545262"/>
    <lineage>
        <taxon>Eukaryota</taxon>
        <taxon>Metazoa</taxon>
        <taxon>Chordata</taxon>
        <taxon>Craniata</taxon>
        <taxon>Vertebrata</taxon>
        <taxon>Euteleostomi</taxon>
        <taxon>Archelosauria</taxon>
        <taxon>Archosauria</taxon>
        <taxon>Dinosauria</taxon>
        <taxon>Saurischia</taxon>
        <taxon>Theropoda</taxon>
        <taxon>Coelurosauria</taxon>
        <taxon>Aves</taxon>
        <taxon>Neognathae</taxon>
        <taxon>Neoaves</taxon>
        <taxon>Telluraves</taxon>
        <taxon>Coraciimorphae</taxon>
        <taxon>Piciformes</taxon>
        <taxon>Indicatoridae</taxon>
        <taxon>Indicator</taxon>
    </lineage>
</organism>
<feature type="transmembrane region" description="Helical" evidence="8">
    <location>
        <begin position="205"/>
        <end position="231"/>
    </location>
</feature>
<feature type="transmembrane region" description="Helical" evidence="8">
    <location>
        <begin position="251"/>
        <end position="274"/>
    </location>
</feature>
<name>A0A7L1GAU6_9PICI</name>
<dbReference type="Proteomes" id="UP000557230">
    <property type="component" value="Unassembled WGS sequence"/>
</dbReference>
<dbReference type="GO" id="GO:0005283">
    <property type="term" value="F:amino acid:sodium symporter activity"/>
    <property type="evidence" value="ECO:0007669"/>
    <property type="project" value="TreeGrafter"/>
</dbReference>
<feature type="transmembrane region" description="Helical" evidence="8">
    <location>
        <begin position="123"/>
        <end position="156"/>
    </location>
</feature>
<feature type="transmembrane region" description="Helical" evidence="8">
    <location>
        <begin position="94"/>
        <end position="114"/>
    </location>
</feature>
<protein>
    <submittedName>
        <fullName evidence="9">SC6A7 protein</fullName>
    </submittedName>
</protein>
<sequence length="456" mass="49186">PSAAGIGVAALVVASLVSLYSNVVVAWALYYLGSSFQSPLPWACGAPGAMDSCQVVVLQNTSERTAGPSPSEVFWSQEVLGVTPSSGLAAPGPVQWPLALCLLGAWVLVFFCLLKGIRTSGKVLYFTATFPYLLLLILTIRAAALEGSLAGVHFYLSSDWSRLQRAQVWSDAASQVFYSLGIGFGGLLSMDSYNQLDPNVIRDTLAITLGSFCSSFFSGFAIFSGLGHMAWRKKVSVGSVLDSGPGLVFVVYPEVLSMLLGSPVWAILFFLMFLKLGVDSLLRTIDVIFSTILEQVPALRDWRRKILLLAALCSSFYLLGLLLVTKGGIFWLSLLDTFSTGFGLLLVTIFMCLGVVFCYGVTEFCQDLRAMLCRCPPWCSHILAYFRLCWTFLTPCTLLFSLLYILLELPSLALGPGSSQQPAWASSLGLCINLLSCLQLPLGATLALAQQTGSLS</sequence>
<evidence type="ECO:0000313" key="10">
    <source>
        <dbReference type="Proteomes" id="UP000557230"/>
    </source>
</evidence>
<dbReference type="InterPro" id="IPR000175">
    <property type="entry name" value="Na/ntran_symport"/>
</dbReference>
<feature type="binding site" evidence="6">
    <location>
        <position position="280"/>
    </location>
    <ligand>
        <name>Na(+)</name>
        <dbReference type="ChEBI" id="CHEBI:29101"/>
        <label>1</label>
    </ligand>
</feature>
<feature type="transmembrane region" description="Helical" evidence="8">
    <location>
        <begin position="7"/>
        <end position="32"/>
    </location>
</feature>
<feature type="transmembrane region" description="Helical" evidence="8">
    <location>
        <begin position="176"/>
        <end position="193"/>
    </location>
</feature>
<accession>A0A7L1GAU6</accession>
<feature type="binding site" evidence="6">
    <location>
        <position position="179"/>
    </location>
    <ligand>
        <name>Na(+)</name>
        <dbReference type="ChEBI" id="CHEBI:29101"/>
        <label>1</label>
    </ligand>
</feature>
<evidence type="ECO:0000256" key="7">
    <source>
        <dbReference type="PIRSR" id="PIRSR600175-2"/>
    </source>
</evidence>
<feature type="transmembrane region" description="Helical" evidence="8">
    <location>
        <begin position="382"/>
        <end position="407"/>
    </location>
</feature>
<feature type="transmembrane region" description="Helical" evidence="8">
    <location>
        <begin position="306"/>
        <end position="332"/>
    </location>
</feature>
<dbReference type="AlphaFoldDB" id="A0A7L1GAU6"/>
<keyword evidence="6" id="KW-0479">Metal-binding</keyword>
<dbReference type="Pfam" id="PF00209">
    <property type="entry name" value="SNF"/>
    <property type="match status" value="1"/>
</dbReference>
<evidence type="ECO:0000256" key="2">
    <source>
        <dbReference type="ARBA" id="ARBA00022448"/>
    </source>
</evidence>
<gene>
    <name evidence="9" type="primary">Slc6a7_0</name>
    <name evidence="9" type="ORF">INDMAC_R12930</name>
</gene>
<keyword evidence="10" id="KW-1185">Reference proteome</keyword>
<feature type="transmembrane region" description="Helical" evidence="8">
    <location>
        <begin position="338"/>
        <end position="361"/>
    </location>
</feature>
<dbReference type="GO" id="GO:0005886">
    <property type="term" value="C:plasma membrane"/>
    <property type="evidence" value="ECO:0007669"/>
    <property type="project" value="TreeGrafter"/>
</dbReference>
<evidence type="ECO:0000256" key="4">
    <source>
        <dbReference type="ARBA" id="ARBA00022989"/>
    </source>
</evidence>
<feature type="non-terminal residue" evidence="9">
    <location>
        <position position="1"/>
    </location>
</feature>
<dbReference type="GO" id="GO:0089718">
    <property type="term" value="P:amino acid import across plasma membrane"/>
    <property type="evidence" value="ECO:0007669"/>
    <property type="project" value="TreeGrafter"/>
</dbReference>
<keyword evidence="7" id="KW-1015">Disulfide bond</keyword>
<evidence type="ECO:0000256" key="5">
    <source>
        <dbReference type="ARBA" id="ARBA00023136"/>
    </source>
</evidence>
<feature type="binding site" evidence="6">
    <location>
        <position position="279"/>
    </location>
    <ligand>
        <name>Na(+)</name>
        <dbReference type="ChEBI" id="CHEBI:29101"/>
        <label>1</label>
    </ligand>
</feature>
<reference evidence="9 10" key="1">
    <citation type="submission" date="2019-09" db="EMBL/GenBank/DDBJ databases">
        <title>Bird 10,000 Genomes (B10K) Project - Family phase.</title>
        <authorList>
            <person name="Zhang G."/>
        </authorList>
    </citation>
    <scope>NUCLEOTIDE SEQUENCE [LARGE SCALE GENOMIC DNA]</scope>
    <source>
        <strain evidence="9">B10K-DU-001-78</strain>
        <tissue evidence="9">Muscle</tissue>
    </source>
</reference>
<feature type="binding site" evidence="6">
    <location>
        <position position="276"/>
    </location>
    <ligand>
        <name>Na(+)</name>
        <dbReference type="ChEBI" id="CHEBI:29101"/>
        <label>1</label>
    </ligand>
</feature>
<feature type="non-terminal residue" evidence="9">
    <location>
        <position position="456"/>
    </location>
</feature>
<dbReference type="PANTHER" id="PTHR11616:SF318">
    <property type="entry name" value="TRANSPORTER"/>
    <property type="match status" value="1"/>
</dbReference>
<feature type="disulfide bond" evidence="7">
    <location>
        <begin position="44"/>
        <end position="53"/>
    </location>
</feature>
<dbReference type="GO" id="GO:0046872">
    <property type="term" value="F:metal ion binding"/>
    <property type="evidence" value="ECO:0007669"/>
    <property type="project" value="UniProtKB-KW"/>
</dbReference>
<evidence type="ECO:0000256" key="3">
    <source>
        <dbReference type="ARBA" id="ARBA00022692"/>
    </source>
</evidence>
<dbReference type="EMBL" id="VXBD01004567">
    <property type="protein sequence ID" value="NXN10159.1"/>
    <property type="molecule type" value="Genomic_DNA"/>
</dbReference>